<dbReference type="InterPro" id="IPR051678">
    <property type="entry name" value="AGP_Transferase"/>
</dbReference>
<protein>
    <submittedName>
        <fullName evidence="2">Aminoglycoside phosphotransferase family protein</fullName>
    </submittedName>
</protein>
<sequence length="310" mass="35322">MLPSVDTNDELKAMVSDEGVLRPAVLHLLDQMGLVGLAVRRFPDGTLPVYAVGGDLVLKLYPRFEAREAVREARVLHHLWGQLKLPTPRLIGTEEFVNGWRWVLMSRLPGWTLNDVWHRLTAAEQDRIVTESAEALASLHAMFWNPLTDIVGPPDWTAFLRSQRAGAVEWHRHSGVSEPWLSRIPDFLDSVPLPVSTERVLLHTEFMSEHLTIDMRGGRVLTGLFDFEPAMIGDPAYDFVCVGLFVTRADPRQLRRFYEAYGRTPYDPDQLMAYTLLHVYSDLPFYLHELPHPAEPRFDALAELWFGTDG</sequence>
<proteinExistence type="predicted"/>
<reference evidence="2" key="1">
    <citation type="submission" date="2022-10" db="EMBL/GenBank/DDBJ databases">
        <authorList>
            <person name="Mo P."/>
        </authorList>
    </citation>
    <scope>NUCLEOTIDE SEQUENCE</scope>
    <source>
        <strain evidence="2">HUAS 13-4</strain>
    </source>
</reference>
<keyword evidence="3" id="KW-1185">Reference proteome</keyword>
<organism evidence="2 3">
    <name type="scientific">Streptomyces cynarae</name>
    <dbReference type="NCBI Taxonomy" id="2981134"/>
    <lineage>
        <taxon>Bacteria</taxon>
        <taxon>Bacillati</taxon>
        <taxon>Actinomycetota</taxon>
        <taxon>Actinomycetes</taxon>
        <taxon>Kitasatosporales</taxon>
        <taxon>Streptomycetaceae</taxon>
        <taxon>Streptomyces</taxon>
    </lineage>
</organism>
<dbReference type="PANTHER" id="PTHR21310">
    <property type="entry name" value="AMINOGLYCOSIDE PHOSPHOTRANSFERASE-RELATED-RELATED"/>
    <property type="match status" value="1"/>
</dbReference>
<dbReference type="InterPro" id="IPR002575">
    <property type="entry name" value="Aminoglycoside_PTrfase"/>
</dbReference>
<dbReference type="CDD" id="cd05120">
    <property type="entry name" value="APH_ChoK_like"/>
    <property type="match status" value="1"/>
</dbReference>
<name>A0ABY6E3R7_9ACTN</name>
<dbReference type="RefSeq" id="WP_263231281.1">
    <property type="nucleotide sequence ID" value="NZ_CP106793.1"/>
</dbReference>
<accession>A0ABY6E3R7</accession>
<dbReference type="Gene3D" id="3.90.1200.10">
    <property type="match status" value="1"/>
</dbReference>
<evidence type="ECO:0000313" key="3">
    <source>
        <dbReference type="Proteomes" id="UP001061298"/>
    </source>
</evidence>
<dbReference type="InterPro" id="IPR016259">
    <property type="entry name" value="Hygromycin-B_Kinase"/>
</dbReference>
<dbReference type="PIRSF" id="PIRSF000707">
    <property type="entry name" value="Hygromycin-B_kinase"/>
    <property type="match status" value="1"/>
</dbReference>
<feature type="domain" description="Aminoglycoside phosphotransferase" evidence="1">
    <location>
        <begin position="39"/>
        <end position="271"/>
    </location>
</feature>
<dbReference type="PANTHER" id="PTHR21310:SF15">
    <property type="entry name" value="AMINOGLYCOSIDE PHOSPHOTRANSFERASE DOMAIN-CONTAINING PROTEIN"/>
    <property type="match status" value="1"/>
</dbReference>
<dbReference type="SUPFAM" id="SSF56112">
    <property type="entry name" value="Protein kinase-like (PK-like)"/>
    <property type="match status" value="1"/>
</dbReference>
<dbReference type="InterPro" id="IPR011009">
    <property type="entry name" value="Kinase-like_dom_sf"/>
</dbReference>
<evidence type="ECO:0000259" key="1">
    <source>
        <dbReference type="Pfam" id="PF01636"/>
    </source>
</evidence>
<gene>
    <name evidence="2" type="ORF">N8I84_23005</name>
</gene>
<dbReference type="EMBL" id="CP106793">
    <property type="protein sequence ID" value="UXY21240.1"/>
    <property type="molecule type" value="Genomic_DNA"/>
</dbReference>
<dbReference type="Pfam" id="PF01636">
    <property type="entry name" value="APH"/>
    <property type="match status" value="1"/>
</dbReference>
<dbReference type="Proteomes" id="UP001061298">
    <property type="component" value="Chromosome"/>
</dbReference>
<evidence type="ECO:0000313" key="2">
    <source>
        <dbReference type="EMBL" id="UXY21240.1"/>
    </source>
</evidence>